<name>A0A914ANY3_PATMI</name>
<feature type="signal peptide" evidence="2">
    <location>
        <begin position="1"/>
        <end position="20"/>
    </location>
</feature>
<feature type="compositionally biased region" description="Basic and acidic residues" evidence="1">
    <location>
        <begin position="196"/>
        <end position="207"/>
    </location>
</feature>
<feature type="compositionally biased region" description="Basic and acidic residues" evidence="1">
    <location>
        <begin position="67"/>
        <end position="108"/>
    </location>
</feature>
<feature type="region of interest" description="Disordered" evidence="1">
    <location>
        <begin position="482"/>
        <end position="510"/>
    </location>
</feature>
<feature type="chain" id="PRO_5037184658" evidence="2">
    <location>
        <begin position="21"/>
        <end position="525"/>
    </location>
</feature>
<sequence>MNRLLLIACLVLVAVMAAQAKPEKKQGEVKALKRALEHAKEKALADKKREMAKALKVRAMSRNALKRRAELAESKREDNRLPFPPKPDRGPKPSDRLPKPEQPKPRPEDEPEGSGFSSDIEWKDSWSSDFSDLEWKESWSSLSSWLPESWLEELEKEEDEGKRGLMGKKSLSTLKKLKLAKKLREHAKKTRALKRHMTEAESKREGSRLPPKPKPSDRLPKPEQPKPRPEDEPEGSGFSSDIEWKESWSSDFSDLEWKDSWSSLPSWVPESWLEEPEEEGEGKRGFKSKSESTLKKAKLAKELMKKAMKIRALKRLMAELAEHKDEEGDLPFPPKPDRPQRPDRPRPPPEESEGSGFSSDIEWKDSWSSDLEWKDSWGSVPSWVPDSMLEEPVEEAEGKRGLKGKSQSPLKKDKLAKELQERAMKTRALKRHMAEGKRKDNRAPKPEQPKPEPEGSGFSSDIEWKDSWSSDFSDLEWKESWGSLPSWVPDSWFEKPDEKEDRPKAEDRRVKSLEAALKKRKMAGH</sequence>
<feature type="compositionally biased region" description="Basic and acidic residues" evidence="1">
    <location>
        <begin position="492"/>
        <end position="510"/>
    </location>
</feature>
<dbReference type="GeneID" id="119735510"/>
<feature type="compositionally biased region" description="Basic and acidic residues" evidence="1">
    <location>
        <begin position="410"/>
        <end position="424"/>
    </location>
</feature>
<accession>A0A914ANY3</accession>
<evidence type="ECO:0000256" key="2">
    <source>
        <dbReference type="SAM" id="SignalP"/>
    </source>
</evidence>
<feature type="region of interest" description="Disordered" evidence="1">
    <location>
        <begin position="381"/>
        <end position="465"/>
    </location>
</feature>
<feature type="region of interest" description="Disordered" evidence="1">
    <location>
        <begin position="265"/>
        <end position="294"/>
    </location>
</feature>
<dbReference type="EnsemblMetazoa" id="XM_038209221.1">
    <property type="protein sequence ID" value="XP_038065149.1"/>
    <property type="gene ID" value="LOC119735510"/>
</dbReference>
<feature type="region of interest" description="Disordered" evidence="1">
    <location>
        <begin position="185"/>
        <end position="244"/>
    </location>
</feature>
<organism evidence="3 4">
    <name type="scientific">Patiria miniata</name>
    <name type="common">Bat star</name>
    <name type="synonym">Asterina miniata</name>
    <dbReference type="NCBI Taxonomy" id="46514"/>
    <lineage>
        <taxon>Eukaryota</taxon>
        <taxon>Metazoa</taxon>
        <taxon>Echinodermata</taxon>
        <taxon>Eleutherozoa</taxon>
        <taxon>Asterozoa</taxon>
        <taxon>Asteroidea</taxon>
        <taxon>Valvatacea</taxon>
        <taxon>Valvatida</taxon>
        <taxon>Asterinidae</taxon>
        <taxon>Patiria</taxon>
    </lineage>
</organism>
<feature type="compositionally biased region" description="Basic and acidic residues" evidence="1">
    <location>
        <begin position="281"/>
        <end position="294"/>
    </location>
</feature>
<evidence type="ECO:0000313" key="4">
    <source>
        <dbReference type="Proteomes" id="UP000887568"/>
    </source>
</evidence>
<keyword evidence="2" id="KW-0732">Signal</keyword>
<proteinExistence type="predicted"/>
<feature type="region of interest" description="Disordered" evidence="1">
    <location>
        <begin position="321"/>
        <end position="362"/>
    </location>
</feature>
<keyword evidence="4" id="KW-1185">Reference proteome</keyword>
<evidence type="ECO:0000313" key="3">
    <source>
        <dbReference type="EnsemblMetazoa" id="XP_038065149.1"/>
    </source>
</evidence>
<dbReference type="Proteomes" id="UP000887568">
    <property type="component" value="Unplaced"/>
</dbReference>
<evidence type="ECO:0000256" key="1">
    <source>
        <dbReference type="SAM" id="MobiDB-lite"/>
    </source>
</evidence>
<feature type="compositionally biased region" description="Basic and acidic residues" evidence="1">
    <location>
        <begin position="335"/>
        <end position="349"/>
    </location>
</feature>
<dbReference type="RefSeq" id="XP_038065149.1">
    <property type="nucleotide sequence ID" value="XM_038209221.1"/>
</dbReference>
<reference evidence="3" key="1">
    <citation type="submission" date="2022-11" db="UniProtKB">
        <authorList>
            <consortium name="EnsemblMetazoa"/>
        </authorList>
    </citation>
    <scope>IDENTIFICATION</scope>
</reference>
<feature type="compositionally biased region" description="Basic residues" evidence="1">
    <location>
        <begin position="185"/>
        <end position="195"/>
    </location>
</feature>
<feature type="compositionally biased region" description="Basic and acidic residues" evidence="1">
    <location>
        <begin position="432"/>
        <end position="453"/>
    </location>
</feature>
<dbReference type="AlphaFoldDB" id="A0A914ANY3"/>
<protein>
    <submittedName>
        <fullName evidence="3">Uncharacterized protein</fullName>
    </submittedName>
</protein>
<feature type="compositionally biased region" description="Basic and acidic residues" evidence="1">
    <location>
        <begin position="214"/>
        <end position="230"/>
    </location>
</feature>
<feature type="region of interest" description="Disordered" evidence="1">
    <location>
        <begin position="66"/>
        <end position="123"/>
    </location>
</feature>